<dbReference type="InterPro" id="IPR027794">
    <property type="entry name" value="tRNase_Z_dom"/>
</dbReference>
<dbReference type="GO" id="GO:0042781">
    <property type="term" value="F:3'-tRNA processing endoribonuclease activity"/>
    <property type="evidence" value="ECO:0007669"/>
    <property type="project" value="UniProtKB-EC"/>
</dbReference>
<evidence type="ECO:0000313" key="15">
    <source>
        <dbReference type="Proteomes" id="UP000319160"/>
    </source>
</evidence>
<dbReference type="STRING" id="2512241.A0A553HT64"/>
<keyword evidence="5" id="KW-0819">tRNA processing</keyword>
<feature type="domain" description="GH16" evidence="13">
    <location>
        <begin position="19"/>
        <end position="258"/>
    </location>
</feature>
<keyword evidence="12" id="KW-0732">Signal</keyword>
<dbReference type="Pfam" id="PF13691">
    <property type="entry name" value="Lactamase_B_4"/>
    <property type="match status" value="1"/>
</dbReference>
<evidence type="ECO:0000313" key="14">
    <source>
        <dbReference type="EMBL" id="TRX91148.1"/>
    </source>
</evidence>
<dbReference type="EMBL" id="VFLP01000048">
    <property type="protein sequence ID" value="TRX91148.1"/>
    <property type="molecule type" value="Genomic_DNA"/>
</dbReference>
<keyword evidence="6" id="KW-0540">Nuclease</keyword>
<dbReference type="SMART" id="SM00849">
    <property type="entry name" value="Lactamase_B"/>
    <property type="match status" value="1"/>
</dbReference>
<sequence length="1559" mass="172678">MQLAKQGACLLALVAGIGAVRTIIPNTSFNSQSDFDTDWNYNYPWGTDHNGGARMSKDQVKFSNGMLTLTAKKVTGQPDAVHGGQNIKINYLSGAIHAKEHFNVSRGGGYDFSGEFKATTTKGTWPAFWLTAVNGWPPEIDMAEWKGSGKIPALRQLLTSDWQSFNTFNTSSVLSWKDVTYPSPDQFHSIKCEVRDINQKDVSVKFYMDGSLVTSQTGGGYFGKPLYLIINLQMEGSSGSPGPSSGIREHAAPAPFNKINGRIVHAHNLGNSMKSRHAVAKTIRAPSSLFSRAKKAASTPPPPPPPPSPRRRPAASVFANIALPSAALFGEPAVSAILPTRLVHKLGKPLFLLLLRRPPPAPPPTSSIFSRKMLNYVQIATTPTADTLGTTILLHFDNQRYIFGHVAEGTQRALVQRKLAISKIENIFLSGLVDWRNAGGLLGMILTLADVLKEPPAGEVKKKKKEAAASTPFYLNVHAGKNLSHLLATSRRFIFRRGLPIRPHEIRTDPRAIEGPPNSEPDWKDENINVWYMPLGVDHKELVAASPRKRSHDEFQAGTVTASSAFRHDENSQKIAEAVVTQMFDSDWTADTLIETTLHQAKLPAKLFVRNDKGHLEVYTGPMPGSGEEVPDIPVLVRQPWPGATVAELPRTEPSKQSMCYIVKGHDRRGKFNPQAAERLGVAKTDYRLLTNKQSVKGKDGIEVTPEMVLGETVTGTGFAIVDLPDISYIDALVDRPEWADSQIMKGIKLIFWILGSDVVNDTRVQDFMRKMSSMKHIVTSADTCPNMISLESAAAQAYKLRCIDADRFPLPAYSNELSVLGTSVAESSTYEVGRFGKTVQFAPQYIHQDDKITPFPNIEKLARADLNEDVLEMAAQARRKISDPDFIARVEKAEADLPNRDAEIISLGTGSAQPSKYRNVSATLVRVPGYGNYLFDAGENTLGQLRRVFGDELPSVLRDLKVIWISHLHADHHLGTASVIKAWHEETTRSKPSAKLAVASHSHMIDWLREYADVETFGFERIVPIYFSTYNYKTRLSGPRIFSTEETERFGLKKIEGAWVNHCFGALATAFTFPSGLKIAYSGDCRPSDAFVQIGQGTTILIHESTFDDELQGDAIAKKHSTMSEAIDVGRRMGARRIFLTHFSQRYQKIPALEDFDTRPDTETENQTKTDEVILLAFDYMRVKLGEFRKAQAFLPAIQKLFEQIVALGDCVRTLILIWALVVALAAATVPVSFDNSTITTLKQDNNNIVPTQTSVADPLDDDDNDAATPTYMIKPRPSRTVIPDWISPPFDESLDVPDMDEQTQGLLATYQQNAPRNNIPERVMAGPSSRSGVEPSNDGGTRQIMFHQRTIYTQFRWAAAVFRSMMLDPQNVGPDHAGLSQNGEIWPREMRRGGNLVSAASSGGELDLSTDLILEFPVGEGSTYFGVDFANVNPPGRAPRRHIPSYIGMITREGYTQTTRTNWHWCPVVNYDATPGPARNTWGYAWQGITPTFRMGVIAYFLRDWLMTTPFVKQPRNPRMARDVPDYVNEEVDAWTVAESVDEEPGSIWGPSALNYV</sequence>
<dbReference type="PROSITE" id="PS51762">
    <property type="entry name" value="GH16_2"/>
    <property type="match status" value="1"/>
</dbReference>
<dbReference type="GO" id="GO:1990180">
    <property type="term" value="P:mitochondrial tRNA 3'-end processing"/>
    <property type="evidence" value="ECO:0007669"/>
    <property type="project" value="TreeGrafter"/>
</dbReference>
<evidence type="ECO:0000256" key="3">
    <source>
        <dbReference type="ARBA" id="ARBA00007823"/>
    </source>
</evidence>
<evidence type="ECO:0000259" key="13">
    <source>
        <dbReference type="PROSITE" id="PS51762"/>
    </source>
</evidence>
<dbReference type="InterPro" id="IPR036866">
    <property type="entry name" value="RibonucZ/Hydroxyglut_hydro"/>
</dbReference>
<evidence type="ECO:0000256" key="8">
    <source>
        <dbReference type="ARBA" id="ARBA00022759"/>
    </source>
</evidence>
<comment type="similarity">
    <text evidence="3">Belongs to the RNase Z family.</text>
</comment>
<keyword evidence="8" id="KW-0255">Endonuclease</keyword>
<comment type="catalytic activity">
    <reaction evidence="1">
        <text>Endonucleolytic cleavage of RNA, removing extra 3' nucleotides from tRNA precursor, generating 3' termini of tRNAs. A 3'-hydroxy group is left at the tRNA terminus and a 5'-phosphoryl group is left at the trailer molecule.</text>
        <dbReference type="EC" id="3.1.26.11"/>
    </reaction>
</comment>
<feature type="chain" id="PRO_5022194309" description="ribonuclease Z" evidence="12">
    <location>
        <begin position="20"/>
        <end position="1559"/>
    </location>
</feature>
<dbReference type="SUPFAM" id="SSF56281">
    <property type="entry name" value="Metallo-hydrolase/oxidoreductase"/>
    <property type="match status" value="2"/>
</dbReference>
<feature type="compositionally biased region" description="Pro residues" evidence="11">
    <location>
        <begin position="299"/>
        <end position="308"/>
    </location>
</feature>
<comment type="caution">
    <text evidence="14">The sequence shown here is derived from an EMBL/GenBank/DDBJ whole genome shotgun (WGS) entry which is preliminary data.</text>
</comment>
<keyword evidence="10" id="KW-0862">Zinc</keyword>
<evidence type="ECO:0000256" key="1">
    <source>
        <dbReference type="ARBA" id="ARBA00000402"/>
    </source>
</evidence>
<dbReference type="InterPro" id="IPR000757">
    <property type="entry name" value="Beta-glucanase-like"/>
</dbReference>
<dbReference type="InterPro" id="IPR001279">
    <property type="entry name" value="Metallo-B-lactamas"/>
</dbReference>
<dbReference type="Pfam" id="PF12706">
    <property type="entry name" value="Lactamase_B_2"/>
    <property type="match status" value="1"/>
</dbReference>
<evidence type="ECO:0000256" key="9">
    <source>
        <dbReference type="ARBA" id="ARBA00022801"/>
    </source>
</evidence>
<evidence type="ECO:0000256" key="10">
    <source>
        <dbReference type="ARBA" id="ARBA00022833"/>
    </source>
</evidence>
<evidence type="ECO:0000256" key="4">
    <source>
        <dbReference type="ARBA" id="ARBA00012477"/>
    </source>
</evidence>
<evidence type="ECO:0000256" key="12">
    <source>
        <dbReference type="SAM" id="SignalP"/>
    </source>
</evidence>
<dbReference type="CDD" id="cd07718">
    <property type="entry name" value="RNaseZ_ELAC1_ELAC2-C-term-like_MBL-fold"/>
    <property type="match status" value="1"/>
</dbReference>
<protein>
    <recommendedName>
        <fullName evidence="4">ribonuclease Z</fullName>
        <ecNumber evidence="4">3.1.26.11</ecNumber>
    </recommendedName>
</protein>
<dbReference type="EC" id="3.1.26.11" evidence="4"/>
<accession>A0A553HT64</accession>
<reference evidence="15" key="1">
    <citation type="submission" date="2019-06" db="EMBL/GenBank/DDBJ databases">
        <title>Draft genome sequence of the griseofulvin-producing fungus Xylaria cubensis strain G536.</title>
        <authorList>
            <person name="Mead M.E."/>
            <person name="Raja H.A."/>
            <person name="Steenwyk J.L."/>
            <person name="Knowles S.L."/>
            <person name="Oberlies N.H."/>
            <person name="Rokas A."/>
        </authorList>
    </citation>
    <scope>NUCLEOTIDE SEQUENCE [LARGE SCALE GENOMIC DNA]</scope>
    <source>
        <strain evidence="15">G536</strain>
    </source>
</reference>
<name>A0A553HT64_9PEZI</name>
<gene>
    <name evidence="14" type="ORF">FHL15_007936</name>
</gene>
<evidence type="ECO:0000256" key="5">
    <source>
        <dbReference type="ARBA" id="ARBA00022694"/>
    </source>
</evidence>
<evidence type="ECO:0000256" key="2">
    <source>
        <dbReference type="ARBA" id="ARBA00001947"/>
    </source>
</evidence>
<dbReference type="GO" id="GO:0046872">
    <property type="term" value="F:metal ion binding"/>
    <property type="evidence" value="ECO:0007669"/>
    <property type="project" value="UniProtKB-KW"/>
</dbReference>
<organism evidence="14 15">
    <name type="scientific">Xylaria flabelliformis</name>
    <dbReference type="NCBI Taxonomy" id="2512241"/>
    <lineage>
        <taxon>Eukaryota</taxon>
        <taxon>Fungi</taxon>
        <taxon>Dikarya</taxon>
        <taxon>Ascomycota</taxon>
        <taxon>Pezizomycotina</taxon>
        <taxon>Sordariomycetes</taxon>
        <taxon>Xylariomycetidae</taxon>
        <taxon>Xylariales</taxon>
        <taxon>Xylariaceae</taxon>
        <taxon>Xylaria</taxon>
    </lineage>
</organism>
<proteinExistence type="inferred from homology"/>
<dbReference type="GO" id="GO:0005739">
    <property type="term" value="C:mitochondrion"/>
    <property type="evidence" value="ECO:0007669"/>
    <property type="project" value="TreeGrafter"/>
</dbReference>
<dbReference type="Gene3D" id="2.60.120.200">
    <property type="match status" value="1"/>
</dbReference>
<dbReference type="PANTHER" id="PTHR12553">
    <property type="entry name" value="ZINC PHOSPHODIESTERASE ELAC PROTEIN 2"/>
    <property type="match status" value="1"/>
</dbReference>
<feature type="region of interest" description="Disordered" evidence="11">
    <location>
        <begin position="291"/>
        <end position="313"/>
    </location>
</feature>
<dbReference type="GO" id="GO:0005975">
    <property type="term" value="P:carbohydrate metabolic process"/>
    <property type="evidence" value="ECO:0007669"/>
    <property type="project" value="InterPro"/>
</dbReference>
<dbReference type="Proteomes" id="UP000319160">
    <property type="component" value="Unassembled WGS sequence"/>
</dbReference>
<evidence type="ECO:0000256" key="7">
    <source>
        <dbReference type="ARBA" id="ARBA00022723"/>
    </source>
</evidence>
<evidence type="ECO:0000256" key="6">
    <source>
        <dbReference type="ARBA" id="ARBA00022722"/>
    </source>
</evidence>
<dbReference type="Gene3D" id="3.60.15.10">
    <property type="entry name" value="Ribonuclease Z/Hydroxyacylglutathione hydrolase-like"/>
    <property type="match status" value="2"/>
</dbReference>
<dbReference type="GO" id="GO:0004553">
    <property type="term" value="F:hydrolase activity, hydrolyzing O-glycosyl compounds"/>
    <property type="evidence" value="ECO:0007669"/>
    <property type="project" value="InterPro"/>
</dbReference>
<dbReference type="OrthoDB" id="527344at2759"/>
<keyword evidence="7" id="KW-0479">Metal-binding</keyword>
<evidence type="ECO:0000256" key="11">
    <source>
        <dbReference type="SAM" id="MobiDB-lite"/>
    </source>
</evidence>
<dbReference type="InterPro" id="IPR013320">
    <property type="entry name" value="ConA-like_dom_sf"/>
</dbReference>
<dbReference type="PANTHER" id="PTHR12553:SF49">
    <property type="entry name" value="ZINC PHOSPHODIESTERASE ELAC PROTEIN 2"/>
    <property type="match status" value="1"/>
</dbReference>
<comment type="cofactor">
    <cofactor evidence="2">
        <name>Zn(2+)</name>
        <dbReference type="ChEBI" id="CHEBI:29105"/>
    </cofactor>
</comment>
<keyword evidence="15" id="KW-1185">Reference proteome</keyword>
<feature type="signal peptide" evidence="12">
    <location>
        <begin position="1"/>
        <end position="19"/>
    </location>
</feature>
<dbReference type="SUPFAM" id="SSF49899">
    <property type="entry name" value="Concanavalin A-like lectins/glucanases"/>
    <property type="match status" value="1"/>
</dbReference>
<keyword evidence="9" id="KW-0378">Hydrolase</keyword>
<dbReference type="InterPro" id="IPR047151">
    <property type="entry name" value="RNZ2-like"/>
</dbReference>
<feature type="region of interest" description="Disordered" evidence="11">
    <location>
        <begin position="1324"/>
        <end position="1343"/>
    </location>
</feature>